<sequence>MKTVASFVDFPSSSFFLLLFLRFYPCSSTEHAGCFSKIYSFGDSLTDTGNTHSSEDPLTFAHVSEPPYGMTYFHHPTNRFSDGRLVIDFLAQTLGLPLLPPYRDSTADFSHGVNFAVAGGTAIDDEFYIFNRIFNQITFNNALESLQTQMDWFTEFVEEVECKGKSLNECKEKMENALFWVVANTMKLLKAVVGKGAKYIIVQGMPPTGCMAATMAMTKFMPKDDNGCIAVSNQNVVLHSKLLLETLNQFRQQNPGVVVLYADFFNAYLYVLNNAPKYGFQEPFKTCCGFGGGLFNFDMKSTCGFPGATTPCTDPSKYINWDGVHLTEAMYSKLADLFFNQSYCQPSFDHLIMSKKCAH</sequence>
<organism evidence="1 2">
    <name type="scientific">Persea americana</name>
    <name type="common">Avocado</name>
    <dbReference type="NCBI Taxonomy" id="3435"/>
    <lineage>
        <taxon>Eukaryota</taxon>
        <taxon>Viridiplantae</taxon>
        <taxon>Streptophyta</taxon>
        <taxon>Embryophyta</taxon>
        <taxon>Tracheophyta</taxon>
        <taxon>Spermatophyta</taxon>
        <taxon>Magnoliopsida</taxon>
        <taxon>Magnoliidae</taxon>
        <taxon>Laurales</taxon>
        <taxon>Lauraceae</taxon>
        <taxon>Persea</taxon>
    </lineage>
</organism>
<dbReference type="EMBL" id="CM056820">
    <property type="protein sequence ID" value="KAJ8615635.1"/>
    <property type="molecule type" value="Genomic_DNA"/>
</dbReference>
<name>A0ACC2K3G9_PERAE</name>
<reference evidence="1 2" key="1">
    <citation type="journal article" date="2022" name="Hortic Res">
        <title>A haplotype resolved chromosomal level avocado genome allows analysis of novel avocado genes.</title>
        <authorList>
            <person name="Nath O."/>
            <person name="Fletcher S.J."/>
            <person name="Hayward A."/>
            <person name="Shaw L.M."/>
            <person name="Masouleh A.K."/>
            <person name="Furtado A."/>
            <person name="Henry R.J."/>
            <person name="Mitter N."/>
        </authorList>
    </citation>
    <scope>NUCLEOTIDE SEQUENCE [LARGE SCALE GENOMIC DNA]</scope>
    <source>
        <strain evidence="2">cv. Hass</strain>
    </source>
</reference>
<evidence type="ECO:0000313" key="1">
    <source>
        <dbReference type="EMBL" id="KAJ8615635.1"/>
    </source>
</evidence>
<protein>
    <submittedName>
        <fullName evidence="1">Uncharacterized protein</fullName>
    </submittedName>
</protein>
<accession>A0ACC2K3G9</accession>
<comment type="caution">
    <text evidence="1">The sequence shown here is derived from an EMBL/GenBank/DDBJ whole genome shotgun (WGS) entry which is preliminary data.</text>
</comment>
<dbReference type="Proteomes" id="UP001234297">
    <property type="component" value="Chromosome 12"/>
</dbReference>
<proteinExistence type="predicted"/>
<gene>
    <name evidence="1" type="ORF">MRB53_035007</name>
</gene>
<evidence type="ECO:0000313" key="2">
    <source>
        <dbReference type="Proteomes" id="UP001234297"/>
    </source>
</evidence>
<keyword evidence="2" id="KW-1185">Reference proteome</keyword>